<dbReference type="Proteomes" id="UP001280156">
    <property type="component" value="Unassembled WGS sequence"/>
</dbReference>
<evidence type="ECO:0000313" key="1">
    <source>
        <dbReference type="EMBL" id="MDX8486090.1"/>
    </source>
</evidence>
<reference evidence="1 2" key="1">
    <citation type="submission" date="2023-08" db="EMBL/GenBank/DDBJ databases">
        <title>Implementing the SeqCode for naming new Mesorhizobium species isolated from Vachellia karroo root nodules.</title>
        <authorList>
            <person name="Van Lill M."/>
        </authorList>
    </citation>
    <scope>NUCLEOTIDE SEQUENCE [LARGE SCALE GENOMIC DNA]</scope>
    <source>
        <strain evidence="1 2">VK2B</strain>
    </source>
</reference>
<accession>A0ABU4YGM2</accession>
<gene>
    <name evidence="1" type="ORF">RFM52_12865</name>
</gene>
<evidence type="ECO:0000313" key="2">
    <source>
        <dbReference type="Proteomes" id="UP001280156"/>
    </source>
</evidence>
<keyword evidence="2" id="KW-1185">Reference proteome</keyword>
<proteinExistence type="predicted"/>
<organism evidence="1 2">
    <name type="scientific">Mesorhizobium humile</name>
    <dbReference type="NCBI Taxonomy" id="3072313"/>
    <lineage>
        <taxon>Bacteria</taxon>
        <taxon>Pseudomonadati</taxon>
        <taxon>Pseudomonadota</taxon>
        <taxon>Alphaproteobacteria</taxon>
        <taxon>Hyphomicrobiales</taxon>
        <taxon>Phyllobacteriaceae</taxon>
        <taxon>Mesorhizobium</taxon>
    </lineage>
</organism>
<dbReference type="EMBL" id="JAVIIV010000007">
    <property type="protein sequence ID" value="MDX8486090.1"/>
    <property type="molecule type" value="Genomic_DNA"/>
</dbReference>
<sequence length="56" mass="6037">MAIPRTRPSAYPAILSYGFRPFFLLASLQAAPPIFVEQFAPAQIAKSSGDLQGRNG</sequence>
<comment type="caution">
    <text evidence="1">The sequence shown here is derived from an EMBL/GenBank/DDBJ whole genome shotgun (WGS) entry which is preliminary data.</text>
</comment>
<protein>
    <submittedName>
        <fullName evidence="1">Uncharacterized protein</fullName>
    </submittedName>
</protein>
<dbReference type="RefSeq" id="WP_320297251.1">
    <property type="nucleotide sequence ID" value="NZ_JAVIIU010000009.1"/>
</dbReference>
<name>A0ABU4YGM2_9HYPH</name>